<dbReference type="AlphaFoldDB" id="A0A8T2T553"/>
<evidence type="ECO:0000313" key="3">
    <source>
        <dbReference type="EMBL" id="KAH7414600.1"/>
    </source>
</evidence>
<dbReference type="PANTHER" id="PTHR33427:SF2">
    <property type="entry name" value="TRICHOHYALIN"/>
    <property type="match status" value="1"/>
</dbReference>
<evidence type="ECO:0000256" key="2">
    <source>
        <dbReference type="SAM" id="MobiDB-lite"/>
    </source>
</evidence>
<feature type="compositionally biased region" description="Basic and acidic residues" evidence="2">
    <location>
        <begin position="1000"/>
        <end position="1010"/>
    </location>
</feature>
<feature type="compositionally biased region" description="Low complexity" evidence="2">
    <location>
        <begin position="1062"/>
        <end position="1087"/>
    </location>
</feature>
<feature type="region of interest" description="Disordered" evidence="2">
    <location>
        <begin position="934"/>
        <end position="1100"/>
    </location>
</feature>
<proteinExistence type="predicted"/>
<dbReference type="Proteomes" id="UP000825935">
    <property type="component" value="Chromosome 14"/>
</dbReference>
<feature type="compositionally biased region" description="Basic and acidic residues" evidence="2">
    <location>
        <begin position="980"/>
        <end position="990"/>
    </location>
</feature>
<name>A0A8T2T553_CERRI</name>
<feature type="region of interest" description="Disordered" evidence="2">
    <location>
        <begin position="794"/>
        <end position="886"/>
    </location>
</feature>
<sequence length="1152" mass="129973">MLPARDILTDDEKVVDPQLGYPRGYANLCRQAHIQMQGLITPFTEGPPQRFLPYVPLDEELANARKFDALFPTTEDAERDPSDPKQYEGILWEQLDHLGNAGFDPSKFRVDAYGNVLYFHADPGSPLAWEIDHWFPHSRGGKTVPSNLRIVQWQVRHSKSSRLEFLVPWWDLQLGVSVSQFLCVFSSNNLDFRHRAFALFFMNGEKEQIADENVSAECHAWSQSSRECMVNVGLAAASIVRIQKRMHDSPKFCGIVSPLKEINQVSEGGVARRRLQISEEDVLKRAPTNSEYGKATNTRDRGTRLDYQSRLQQHHLTDESDKENREQKLFDYQSMARQTDDRIIPSRMKERMQREQCFLQLEVEHQKLKYQNEKEKALLDELEKSLANQRRRVEKQRRWCKAQSEYRDCLDKMMKDTLHQCVLYKEQARLNQAACNALVARLESQRSVCASAEMDMITRIKHRESLEALARATITKRTRNEGHTDVGACIKLKPDPGSDGVYGRKQGSTSRGIHGEKNRFRRSRMRGKQMNSENQEQGSPRLGGCAFRERTLDMSLLDEHGNMQLIKDVPALMKGSEQTLPSTEEPDGNALDDNGDCRLPNGSSQDEEGNGDNQMANEQPVSATQLYENGTMKRKAVGWNDLDLDKLKVDSGLASGAREGDLFYDGNYFANIKFQGRKTRDDQQLDELFQKVMEMKGKVAAAMADAIEDEDNHDQARQMAELRGGKSLQSPLVDEQLNGTGNEVEKGGSMGKFTRGIAQLASNLSQQKVKADDSGKDCKVEERRMIEGFTRLRVGNGDANRAPDSDRLTKKSEDDGHAQRAYEALSVQTMNTSREREQRRRSITSTGTRPRLHQLLDDSNPERFHADQETKHVAGSVTPSRSSTVGARCDAELRRWSMGAHMQVQLAKKQSQQSACNTSQLQLAQHNMGALYSKQEVESNSPQRPQQDHQHPSRTPLHQIERSSSTPPAGALLTPISVASHKDHTEEMRSKSRQSLQGRPHLEERCERRHSLVPRQQRTDDNLSDRNPSVCRRSPQLSRQLTAGHAIGGGGAARKASMLMKSASTRASMSSSSGSPSRSSSGGSAARRVGEGEAEVASMRRKASLFQDWDVNENLRASLSHVWKKAVRKFDLTRQPQPSQRSQASHKHRPSS</sequence>
<keyword evidence="1" id="KW-0175">Coiled coil</keyword>
<feature type="region of interest" description="Disordered" evidence="2">
    <location>
        <begin position="497"/>
        <end position="544"/>
    </location>
</feature>
<feature type="region of interest" description="Disordered" evidence="2">
    <location>
        <begin position="577"/>
        <end position="616"/>
    </location>
</feature>
<keyword evidence="4" id="KW-1185">Reference proteome</keyword>
<organism evidence="3 4">
    <name type="scientific">Ceratopteris richardii</name>
    <name type="common">Triangle waterfern</name>
    <dbReference type="NCBI Taxonomy" id="49495"/>
    <lineage>
        <taxon>Eukaryota</taxon>
        <taxon>Viridiplantae</taxon>
        <taxon>Streptophyta</taxon>
        <taxon>Embryophyta</taxon>
        <taxon>Tracheophyta</taxon>
        <taxon>Polypodiopsida</taxon>
        <taxon>Polypodiidae</taxon>
        <taxon>Polypodiales</taxon>
        <taxon>Pteridineae</taxon>
        <taxon>Pteridaceae</taxon>
        <taxon>Parkerioideae</taxon>
        <taxon>Ceratopteris</taxon>
    </lineage>
</organism>
<evidence type="ECO:0000256" key="1">
    <source>
        <dbReference type="SAM" id="Coils"/>
    </source>
</evidence>
<dbReference type="EMBL" id="CM035419">
    <property type="protein sequence ID" value="KAH7414600.1"/>
    <property type="molecule type" value="Genomic_DNA"/>
</dbReference>
<feature type="compositionally biased region" description="Basic and acidic residues" evidence="2">
    <location>
        <begin position="801"/>
        <end position="820"/>
    </location>
</feature>
<evidence type="ECO:0000313" key="4">
    <source>
        <dbReference type="Proteomes" id="UP000825935"/>
    </source>
</evidence>
<accession>A0A8T2T553</accession>
<feature type="region of interest" description="Disordered" evidence="2">
    <location>
        <begin position="1129"/>
        <end position="1152"/>
    </location>
</feature>
<feature type="compositionally biased region" description="Low complexity" evidence="2">
    <location>
        <begin position="1134"/>
        <end position="1143"/>
    </location>
</feature>
<comment type="caution">
    <text evidence="3">The sequence shown here is derived from an EMBL/GenBank/DDBJ whole genome shotgun (WGS) entry which is preliminary data.</text>
</comment>
<feature type="compositionally biased region" description="Polar residues" evidence="2">
    <location>
        <begin position="529"/>
        <end position="538"/>
    </location>
</feature>
<feature type="coiled-coil region" evidence="1">
    <location>
        <begin position="365"/>
        <end position="399"/>
    </location>
</feature>
<gene>
    <name evidence="3" type="ORF">KP509_14G001300</name>
</gene>
<protein>
    <submittedName>
        <fullName evidence="3">Uncharacterized protein</fullName>
    </submittedName>
</protein>
<dbReference type="OrthoDB" id="608866at2759"/>
<reference evidence="3" key="1">
    <citation type="submission" date="2021-08" db="EMBL/GenBank/DDBJ databases">
        <title>WGS assembly of Ceratopteris richardii.</title>
        <authorList>
            <person name="Marchant D.B."/>
            <person name="Chen G."/>
            <person name="Jenkins J."/>
            <person name="Shu S."/>
            <person name="Leebens-Mack J."/>
            <person name="Grimwood J."/>
            <person name="Schmutz J."/>
            <person name="Soltis P."/>
            <person name="Soltis D."/>
            <person name="Chen Z.-H."/>
        </authorList>
    </citation>
    <scope>NUCLEOTIDE SEQUENCE</scope>
    <source>
        <strain evidence="3">Whitten #5841</strain>
        <tissue evidence="3">Leaf</tissue>
    </source>
</reference>
<feature type="compositionally biased region" description="Basic and acidic residues" evidence="2">
    <location>
        <begin position="854"/>
        <end position="872"/>
    </location>
</feature>
<dbReference type="PANTHER" id="PTHR33427">
    <property type="entry name" value="HNH ENDONUCLEASE"/>
    <property type="match status" value="1"/>
</dbReference>